<evidence type="ECO:0000313" key="3">
    <source>
        <dbReference type="Proteomes" id="UP000734854"/>
    </source>
</evidence>
<dbReference type="Proteomes" id="UP000734854">
    <property type="component" value="Unassembled WGS sequence"/>
</dbReference>
<comment type="caution">
    <text evidence="2">The sequence shown here is derived from an EMBL/GenBank/DDBJ whole genome shotgun (WGS) entry which is preliminary data.</text>
</comment>
<feature type="region of interest" description="Disordered" evidence="1">
    <location>
        <begin position="20"/>
        <end position="44"/>
    </location>
</feature>
<feature type="compositionally biased region" description="Basic and acidic residues" evidence="1">
    <location>
        <begin position="22"/>
        <end position="44"/>
    </location>
</feature>
<evidence type="ECO:0000256" key="1">
    <source>
        <dbReference type="SAM" id="MobiDB-lite"/>
    </source>
</evidence>
<organism evidence="2 3">
    <name type="scientific">Zingiber officinale</name>
    <name type="common">Ginger</name>
    <name type="synonym">Amomum zingiber</name>
    <dbReference type="NCBI Taxonomy" id="94328"/>
    <lineage>
        <taxon>Eukaryota</taxon>
        <taxon>Viridiplantae</taxon>
        <taxon>Streptophyta</taxon>
        <taxon>Embryophyta</taxon>
        <taxon>Tracheophyta</taxon>
        <taxon>Spermatophyta</taxon>
        <taxon>Magnoliopsida</taxon>
        <taxon>Liliopsida</taxon>
        <taxon>Zingiberales</taxon>
        <taxon>Zingiberaceae</taxon>
        <taxon>Zingiber</taxon>
    </lineage>
</organism>
<dbReference type="AlphaFoldDB" id="A0A8J5HW43"/>
<reference evidence="2 3" key="1">
    <citation type="submission" date="2020-08" db="EMBL/GenBank/DDBJ databases">
        <title>Plant Genome Project.</title>
        <authorList>
            <person name="Zhang R.-G."/>
        </authorList>
    </citation>
    <scope>NUCLEOTIDE SEQUENCE [LARGE SCALE GENOMIC DNA]</scope>
    <source>
        <tissue evidence="2">Rhizome</tissue>
    </source>
</reference>
<dbReference type="EMBL" id="JACMSC010000002">
    <property type="protein sequence ID" value="KAG6531954.1"/>
    <property type="molecule type" value="Genomic_DNA"/>
</dbReference>
<protein>
    <submittedName>
        <fullName evidence="2">Uncharacterized protein</fullName>
    </submittedName>
</protein>
<feature type="region of interest" description="Disordered" evidence="1">
    <location>
        <begin position="61"/>
        <end position="83"/>
    </location>
</feature>
<evidence type="ECO:0000313" key="2">
    <source>
        <dbReference type="EMBL" id="KAG6531954.1"/>
    </source>
</evidence>
<accession>A0A8J5HW43</accession>
<name>A0A8J5HW43_ZINOF</name>
<sequence length="201" mass="21991">MSEGGGVGCREGRPFVRRRRWKEAVGGRQPRREGEAAGDGGGRRVQEARAFGVGACTCLSREGSRGGPGKMSPEDPPLSTRTRGSVLLSTLPPPSFWVAAILRSCLPGETQCHLFLFLFLFFSQAESFGFLSSLDVAAATNIRRRPSPRVDPSPMGSPYQTLDEVRIRRRCVYVEMIASSVFTMRLLGSRSIVVRQNASAR</sequence>
<proteinExistence type="predicted"/>
<gene>
    <name evidence="2" type="ORF">ZIOFF_005790</name>
</gene>
<keyword evidence="3" id="KW-1185">Reference proteome</keyword>